<evidence type="ECO:0000313" key="2">
    <source>
        <dbReference type="EMBL" id="AQS46753.1"/>
    </source>
</evidence>
<name>A0ABM6IDK4_9RHOB</name>
<sequence>MEIDLACSKPAQHRNAIAFCCDGAYPPYAAHAAAQIAALHPNRDFDICIVSAEPVTLPDSLCSFDPEPIFAGFSTDRGRGSGMYVRQMLPQIFADDTGPTKPCKARPETPQPRFGRAAS</sequence>
<accession>A0ABM6IDK4</accession>
<protein>
    <submittedName>
        <fullName evidence="2">Uncharacterized protein</fullName>
    </submittedName>
</protein>
<gene>
    <name evidence="2" type="ORF">BMG03_02225</name>
</gene>
<evidence type="ECO:0000256" key="1">
    <source>
        <dbReference type="SAM" id="MobiDB-lite"/>
    </source>
</evidence>
<organism evidence="2 3">
    <name type="scientific">Thioclava nitratireducens</name>
    <dbReference type="NCBI Taxonomy" id="1915078"/>
    <lineage>
        <taxon>Bacteria</taxon>
        <taxon>Pseudomonadati</taxon>
        <taxon>Pseudomonadota</taxon>
        <taxon>Alphaproteobacteria</taxon>
        <taxon>Rhodobacterales</taxon>
        <taxon>Paracoccaceae</taxon>
        <taxon>Thioclava</taxon>
    </lineage>
</organism>
<keyword evidence="3" id="KW-1185">Reference proteome</keyword>
<dbReference type="EMBL" id="CP019437">
    <property type="protein sequence ID" value="AQS46753.1"/>
    <property type="molecule type" value="Genomic_DNA"/>
</dbReference>
<evidence type="ECO:0000313" key="3">
    <source>
        <dbReference type="Proteomes" id="UP000185622"/>
    </source>
</evidence>
<dbReference type="RefSeq" id="WP_075776684.1">
    <property type="nucleotide sequence ID" value="NZ_CP019437.1"/>
</dbReference>
<feature type="region of interest" description="Disordered" evidence="1">
    <location>
        <begin position="94"/>
        <end position="119"/>
    </location>
</feature>
<proteinExistence type="predicted"/>
<reference evidence="2 3" key="1">
    <citation type="submission" date="2017-01" db="EMBL/GenBank/DDBJ databases">
        <title>The complete genome sequence of a sulfur-oxidizing marine bacterium Thioclava sp. 25B10_4T.</title>
        <authorList>
            <person name="Liu Y."/>
            <person name="Lai Q."/>
            <person name="Shao Z."/>
        </authorList>
    </citation>
    <scope>NUCLEOTIDE SEQUENCE [LARGE SCALE GENOMIC DNA]</scope>
    <source>
        <strain evidence="2 3">25B10_4</strain>
    </source>
</reference>
<dbReference type="Proteomes" id="UP000185622">
    <property type="component" value="Chromosome"/>
</dbReference>